<evidence type="ECO:0000256" key="2">
    <source>
        <dbReference type="ARBA" id="ARBA00022552"/>
    </source>
</evidence>
<keyword evidence="9" id="KW-1185">Reference proteome</keyword>
<dbReference type="InterPro" id="IPR000999">
    <property type="entry name" value="RNase_III_dom"/>
</dbReference>
<dbReference type="PANTHER" id="PTHR34276">
    <property type="entry name" value="MINI-RIBONUCLEASE 3"/>
    <property type="match status" value="1"/>
</dbReference>
<dbReference type="InterPro" id="IPR008226">
    <property type="entry name" value="Mini3_fam"/>
</dbReference>
<dbReference type="Gene3D" id="1.10.1520.10">
    <property type="entry name" value="Ribonuclease III domain"/>
    <property type="match status" value="1"/>
</dbReference>
<keyword evidence="6" id="KW-0694">RNA-binding</keyword>
<feature type="active site" evidence="6">
    <location>
        <position position="29"/>
    </location>
</feature>
<dbReference type="Pfam" id="PF00636">
    <property type="entry name" value="Ribonuclease_3"/>
    <property type="match status" value="1"/>
</dbReference>
<dbReference type="GO" id="GO:0006364">
    <property type="term" value="P:rRNA processing"/>
    <property type="evidence" value="ECO:0007669"/>
    <property type="project" value="UniProtKB-UniRule"/>
</dbReference>
<comment type="subcellular location">
    <subcellularLocation>
        <location evidence="6">Cytoplasm</location>
    </subcellularLocation>
</comment>
<dbReference type="GO" id="GO:0019843">
    <property type="term" value="F:rRNA binding"/>
    <property type="evidence" value="ECO:0007669"/>
    <property type="project" value="UniProtKB-UniRule"/>
</dbReference>
<reference evidence="8" key="1">
    <citation type="submission" date="2022-02" db="EMBL/GenBank/DDBJ databases">
        <authorList>
            <person name="Leng L."/>
        </authorList>
    </citation>
    <scope>NUCLEOTIDE SEQUENCE</scope>
    <source>
        <strain evidence="8">JI</strain>
    </source>
</reference>
<dbReference type="HAMAP" id="MF_01468">
    <property type="entry name" value="RNase_Mini_III"/>
    <property type="match status" value="1"/>
</dbReference>
<comment type="cofactor">
    <cofactor evidence="6">
        <name>Mg(2+)</name>
        <dbReference type="ChEBI" id="CHEBI:18420"/>
    </cofactor>
</comment>
<evidence type="ECO:0000256" key="5">
    <source>
        <dbReference type="ARBA" id="ARBA00022801"/>
    </source>
</evidence>
<evidence type="ECO:0000313" key="8">
    <source>
        <dbReference type="EMBL" id="MDF9407519.1"/>
    </source>
</evidence>
<keyword evidence="1 6" id="KW-0690">Ribosome biogenesis</keyword>
<comment type="similarity">
    <text evidence="6">Belongs to the MrnC RNase family.</text>
</comment>
<comment type="subunit">
    <text evidence="6">Homodimer.</text>
</comment>
<keyword evidence="6" id="KW-0460">Magnesium</keyword>
<dbReference type="PANTHER" id="PTHR34276:SF1">
    <property type="entry name" value="MINI-RIBONUCLEASE 3"/>
    <property type="match status" value="1"/>
</dbReference>
<dbReference type="EC" id="3.1.26.-" evidence="6"/>
<evidence type="ECO:0000313" key="9">
    <source>
        <dbReference type="Proteomes" id="UP001154312"/>
    </source>
</evidence>
<dbReference type="PIRSF" id="PIRSF005520">
    <property type="entry name" value="UCP005520"/>
    <property type="match status" value="1"/>
</dbReference>
<evidence type="ECO:0000256" key="6">
    <source>
        <dbReference type="HAMAP-Rule" id="MF_01468"/>
    </source>
</evidence>
<dbReference type="SUPFAM" id="SSF69065">
    <property type="entry name" value="RNase III domain-like"/>
    <property type="match status" value="1"/>
</dbReference>
<keyword evidence="4 6" id="KW-0255">Endonuclease</keyword>
<sequence>MLLSLTDIGIGQVERPGELPALVLAYVGDAVYELAVRSHLVGRGAVKVNRLHKEAVKYVNAMAQARVLRALEGRLTEEEASISRRGRNAKSPHIPRSAGVIEYRQSTALECLIGYLYLKGDTARLGEIIKAALEAAGEEVPWESE</sequence>
<dbReference type="GO" id="GO:0005737">
    <property type="term" value="C:cytoplasm"/>
    <property type="evidence" value="ECO:0007669"/>
    <property type="project" value="UniProtKB-SubCell"/>
</dbReference>
<organism evidence="8 9">
    <name type="scientific">Pelotomaculum isophthalicicum JI</name>
    <dbReference type="NCBI Taxonomy" id="947010"/>
    <lineage>
        <taxon>Bacteria</taxon>
        <taxon>Bacillati</taxon>
        <taxon>Bacillota</taxon>
        <taxon>Clostridia</taxon>
        <taxon>Eubacteriales</taxon>
        <taxon>Desulfotomaculaceae</taxon>
        <taxon>Pelotomaculum</taxon>
    </lineage>
</organism>
<protein>
    <recommendedName>
        <fullName evidence="6">Mini-ribonuclease 3</fullName>
        <shortName evidence="6">Mini-3</shortName>
        <shortName evidence="6">Mini-RNase 3</shortName>
        <ecNumber evidence="6">3.1.26.-</ecNumber>
    </recommendedName>
    <alternativeName>
        <fullName evidence="6">Mini-RNase III</fullName>
        <shortName evidence="6">Mini-III</shortName>
    </alternativeName>
</protein>
<dbReference type="InterPro" id="IPR036389">
    <property type="entry name" value="RNase_III_sf"/>
</dbReference>
<comment type="function">
    <text evidence="6">Involved in correct processing of both the 5' and 3' ends of 23S rRNA precursor. Processes 30S rRNA precursor transcript even in absence of ribonuclease 3 (Rnc); Rnc processes 30S rRNA into smaller rRNA precursors.</text>
</comment>
<keyword evidence="3 6" id="KW-0540">Nuclease</keyword>
<keyword evidence="6" id="KW-0699">rRNA-binding</keyword>
<comment type="caution">
    <text evidence="8">The sequence shown here is derived from an EMBL/GenBank/DDBJ whole genome shotgun (WGS) entry which is preliminary data.</text>
</comment>
<name>A0A9X4H781_9FIRM</name>
<keyword evidence="5 6" id="KW-0378">Hydrolase</keyword>
<feature type="domain" description="RNase III" evidence="7">
    <location>
        <begin position="23"/>
        <end position="120"/>
    </location>
</feature>
<proteinExistence type="inferred from homology"/>
<gene>
    <name evidence="6" type="primary">mrnC</name>
    <name evidence="8" type="ORF">L7E55_03955</name>
</gene>
<dbReference type="RefSeq" id="WP_277442754.1">
    <property type="nucleotide sequence ID" value="NZ_JAKOAV010000005.1"/>
</dbReference>
<evidence type="ECO:0000259" key="7">
    <source>
        <dbReference type="Pfam" id="PF00636"/>
    </source>
</evidence>
<evidence type="ECO:0000256" key="3">
    <source>
        <dbReference type="ARBA" id="ARBA00022722"/>
    </source>
</evidence>
<evidence type="ECO:0000256" key="1">
    <source>
        <dbReference type="ARBA" id="ARBA00022517"/>
    </source>
</evidence>
<evidence type="ECO:0000256" key="4">
    <source>
        <dbReference type="ARBA" id="ARBA00022759"/>
    </source>
</evidence>
<dbReference type="GO" id="GO:0004525">
    <property type="term" value="F:ribonuclease III activity"/>
    <property type="evidence" value="ECO:0007669"/>
    <property type="project" value="InterPro"/>
</dbReference>
<keyword evidence="2 6" id="KW-0698">rRNA processing</keyword>
<dbReference type="Proteomes" id="UP001154312">
    <property type="component" value="Unassembled WGS sequence"/>
</dbReference>
<dbReference type="EMBL" id="JAKOAV010000005">
    <property type="protein sequence ID" value="MDF9407519.1"/>
    <property type="molecule type" value="Genomic_DNA"/>
</dbReference>
<dbReference type="AlphaFoldDB" id="A0A9X4H781"/>
<accession>A0A9X4H781</accession>
<keyword evidence="6" id="KW-0963">Cytoplasm</keyword>